<feature type="compositionally biased region" description="Low complexity" evidence="6">
    <location>
        <begin position="36"/>
        <end position="61"/>
    </location>
</feature>
<feature type="chain" id="PRO_5045481797" evidence="7">
    <location>
        <begin position="23"/>
        <end position="451"/>
    </location>
</feature>
<dbReference type="PROSITE" id="PS51257">
    <property type="entry name" value="PROKAR_LIPOPROTEIN"/>
    <property type="match status" value="1"/>
</dbReference>
<dbReference type="Pfam" id="PF01547">
    <property type="entry name" value="SBP_bac_1"/>
    <property type="match status" value="1"/>
</dbReference>
<keyword evidence="4" id="KW-0564">Palmitate</keyword>
<dbReference type="EMBL" id="JAGKSP010000002">
    <property type="protein sequence ID" value="MBP3962640.1"/>
    <property type="molecule type" value="Genomic_DNA"/>
</dbReference>
<proteinExistence type="predicted"/>
<evidence type="ECO:0000256" key="3">
    <source>
        <dbReference type="ARBA" id="ARBA00023136"/>
    </source>
</evidence>
<evidence type="ECO:0000313" key="9">
    <source>
        <dbReference type="Proteomes" id="UP000673394"/>
    </source>
</evidence>
<dbReference type="RefSeq" id="WP_210656988.1">
    <property type="nucleotide sequence ID" value="NZ_JAGKSP010000002.1"/>
</dbReference>
<evidence type="ECO:0000256" key="2">
    <source>
        <dbReference type="ARBA" id="ARBA00022729"/>
    </source>
</evidence>
<evidence type="ECO:0000313" key="8">
    <source>
        <dbReference type="EMBL" id="MBP3962640.1"/>
    </source>
</evidence>
<evidence type="ECO:0000256" key="1">
    <source>
        <dbReference type="ARBA" id="ARBA00022475"/>
    </source>
</evidence>
<keyword evidence="1" id="KW-1003">Cell membrane</keyword>
<dbReference type="InterPro" id="IPR006059">
    <property type="entry name" value="SBP"/>
</dbReference>
<evidence type="ECO:0000256" key="7">
    <source>
        <dbReference type="SAM" id="SignalP"/>
    </source>
</evidence>
<evidence type="ECO:0000256" key="5">
    <source>
        <dbReference type="ARBA" id="ARBA00023288"/>
    </source>
</evidence>
<reference evidence="8 9" key="1">
    <citation type="submission" date="2021-04" db="EMBL/GenBank/DDBJ databases">
        <title>Paenibacillus sp. DLE-14 whole genome sequence.</title>
        <authorList>
            <person name="Ham Y.J."/>
        </authorList>
    </citation>
    <scope>NUCLEOTIDE SEQUENCE [LARGE SCALE GENOMIC DNA]</scope>
    <source>
        <strain evidence="8 9">DLE-14</strain>
    </source>
</reference>
<dbReference type="InterPro" id="IPR050490">
    <property type="entry name" value="Bact_solute-bd_prot1"/>
</dbReference>
<evidence type="ECO:0000256" key="6">
    <source>
        <dbReference type="SAM" id="MobiDB-lite"/>
    </source>
</evidence>
<comment type="caution">
    <text evidence="8">The sequence shown here is derived from an EMBL/GenBank/DDBJ whole genome shotgun (WGS) entry which is preliminary data.</text>
</comment>
<keyword evidence="9" id="KW-1185">Reference proteome</keyword>
<protein>
    <submittedName>
        <fullName evidence="8">Extracellular solute-binding protein</fullName>
    </submittedName>
</protein>
<accession>A0ABS5C9Y7</accession>
<keyword evidence="3" id="KW-0472">Membrane</keyword>
<feature type="region of interest" description="Disordered" evidence="6">
    <location>
        <begin position="36"/>
        <end position="64"/>
    </location>
</feature>
<dbReference type="Gene3D" id="3.40.190.10">
    <property type="entry name" value="Periplasmic binding protein-like II"/>
    <property type="match status" value="2"/>
</dbReference>
<gene>
    <name evidence="8" type="ORF">I8J30_07980</name>
</gene>
<keyword evidence="5" id="KW-0449">Lipoprotein</keyword>
<dbReference type="SUPFAM" id="SSF53850">
    <property type="entry name" value="Periplasmic binding protein-like II"/>
    <property type="match status" value="1"/>
</dbReference>
<sequence length="451" mass="49493">MKKTISYTMISLLLVTSLAACGSNNESANTNANAATDTANADTTNNAAATNDATTDNAAATEGGDTKELNGKVVFLTNRTDMVDKEYTDYEKRFEAKYPGVDLQFEAITDYEKNEKIRIASGTYPDVVLLGGLIPNSDYPKYFAPLDDIKFSGDIYFKDFKSFEGKSYGISSGNSTVGIVYNKKAFEKAGVTAVPKTYDEFLAACQKLKDAGIVPLASNFKDKWPLGAWSGDVPTIIGGAADHQNKRKDTDTPFTMDNVYGKSWIIIRELKEKGFLEKDVNSTNWEQSKKDVAQGNFAMYLLGNWVINQVIDAGAPAEDVGFFPFPADNSGQAKAPLNPDWFYGVNKDGNVEAAKAFVQWMIEESGYDEFAGFIPTLKDKQPKLAQLAEFNTYNPTYFEAVAGDDAATQILNKAQIDQDAVLQEFVLSKNPQAVLDKVNAEWAKAKKQIVK</sequence>
<dbReference type="PANTHER" id="PTHR43649">
    <property type="entry name" value="ARABINOSE-BINDING PROTEIN-RELATED"/>
    <property type="match status" value="1"/>
</dbReference>
<name>A0ABS5C9Y7_9BACL</name>
<evidence type="ECO:0000256" key="4">
    <source>
        <dbReference type="ARBA" id="ARBA00023139"/>
    </source>
</evidence>
<dbReference type="PANTHER" id="PTHR43649:SF33">
    <property type="entry name" value="POLYGALACTURONAN_RHAMNOGALACTURONAN-BINDING PROTEIN YTCQ"/>
    <property type="match status" value="1"/>
</dbReference>
<keyword evidence="2 7" id="KW-0732">Signal</keyword>
<feature type="signal peptide" evidence="7">
    <location>
        <begin position="1"/>
        <end position="22"/>
    </location>
</feature>
<organism evidence="8 9">
    <name type="scientific">Paenibacillus lignilyticus</name>
    <dbReference type="NCBI Taxonomy" id="1172615"/>
    <lineage>
        <taxon>Bacteria</taxon>
        <taxon>Bacillati</taxon>
        <taxon>Bacillota</taxon>
        <taxon>Bacilli</taxon>
        <taxon>Bacillales</taxon>
        <taxon>Paenibacillaceae</taxon>
        <taxon>Paenibacillus</taxon>
    </lineage>
</organism>
<dbReference type="Proteomes" id="UP000673394">
    <property type="component" value="Unassembled WGS sequence"/>
</dbReference>